<evidence type="ECO:0000256" key="7">
    <source>
        <dbReference type="SAM" id="SignalP"/>
    </source>
</evidence>
<dbReference type="PROSITE" id="PS00080">
    <property type="entry name" value="MULTICOPPER_OXIDASE2"/>
    <property type="match status" value="1"/>
</dbReference>
<keyword evidence="6" id="KW-0325">Glycoprotein</keyword>
<dbReference type="InterPro" id="IPR002355">
    <property type="entry name" value="Cu_oxidase_Cu_BS"/>
</dbReference>
<dbReference type="GO" id="GO:0005507">
    <property type="term" value="F:copper ion binding"/>
    <property type="evidence" value="ECO:0007669"/>
    <property type="project" value="InterPro"/>
</dbReference>
<dbReference type="InterPro" id="IPR033138">
    <property type="entry name" value="Cu_oxidase_CS"/>
</dbReference>
<dbReference type="STRING" id="1884261.A0A5C3Q9F8"/>
<dbReference type="InterPro" id="IPR045087">
    <property type="entry name" value="Cu-oxidase_fam"/>
</dbReference>
<dbReference type="InterPro" id="IPR008972">
    <property type="entry name" value="Cupredoxin"/>
</dbReference>
<accession>A0A5C3Q9F8</accession>
<evidence type="ECO:0000256" key="3">
    <source>
        <dbReference type="ARBA" id="ARBA00023002"/>
    </source>
</evidence>
<dbReference type="InterPro" id="IPR011707">
    <property type="entry name" value="Cu-oxidase-like_N"/>
</dbReference>
<dbReference type="Gene3D" id="2.60.40.420">
    <property type="entry name" value="Cupredoxins - blue copper proteins"/>
    <property type="match status" value="3"/>
</dbReference>
<proteinExistence type="inferred from homology"/>
<keyword evidence="4" id="KW-0186">Copper</keyword>
<gene>
    <name evidence="11" type="ORF">BDV98DRAFT_554779</name>
</gene>
<protein>
    <submittedName>
        <fullName evidence="11">Laccase</fullName>
    </submittedName>
</protein>
<dbReference type="PANTHER" id="PTHR11709:SF511">
    <property type="entry name" value="LACCASE"/>
    <property type="match status" value="1"/>
</dbReference>
<evidence type="ECO:0000313" key="11">
    <source>
        <dbReference type="EMBL" id="TFK96808.1"/>
    </source>
</evidence>
<dbReference type="InterPro" id="IPR001117">
    <property type="entry name" value="Cu-oxidase_2nd"/>
</dbReference>
<keyword evidence="2" id="KW-0479">Metal-binding</keyword>
<dbReference type="SUPFAM" id="SSF49503">
    <property type="entry name" value="Cupredoxins"/>
    <property type="match status" value="3"/>
</dbReference>
<name>A0A5C3Q9F8_9AGAR</name>
<evidence type="ECO:0000256" key="4">
    <source>
        <dbReference type="ARBA" id="ARBA00023008"/>
    </source>
</evidence>
<evidence type="ECO:0000313" key="12">
    <source>
        <dbReference type="Proteomes" id="UP000305067"/>
    </source>
</evidence>
<dbReference type="EMBL" id="ML178854">
    <property type="protein sequence ID" value="TFK96808.1"/>
    <property type="molecule type" value="Genomic_DNA"/>
</dbReference>
<reference evidence="11 12" key="1">
    <citation type="journal article" date="2019" name="Nat. Ecol. Evol.">
        <title>Megaphylogeny resolves global patterns of mushroom evolution.</title>
        <authorList>
            <person name="Varga T."/>
            <person name="Krizsan K."/>
            <person name="Foldi C."/>
            <person name="Dima B."/>
            <person name="Sanchez-Garcia M."/>
            <person name="Sanchez-Ramirez S."/>
            <person name="Szollosi G.J."/>
            <person name="Szarkandi J.G."/>
            <person name="Papp V."/>
            <person name="Albert L."/>
            <person name="Andreopoulos W."/>
            <person name="Angelini C."/>
            <person name="Antonin V."/>
            <person name="Barry K.W."/>
            <person name="Bougher N.L."/>
            <person name="Buchanan P."/>
            <person name="Buyck B."/>
            <person name="Bense V."/>
            <person name="Catcheside P."/>
            <person name="Chovatia M."/>
            <person name="Cooper J."/>
            <person name="Damon W."/>
            <person name="Desjardin D."/>
            <person name="Finy P."/>
            <person name="Geml J."/>
            <person name="Haridas S."/>
            <person name="Hughes K."/>
            <person name="Justo A."/>
            <person name="Karasinski D."/>
            <person name="Kautmanova I."/>
            <person name="Kiss B."/>
            <person name="Kocsube S."/>
            <person name="Kotiranta H."/>
            <person name="LaButti K.M."/>
            <person name="Lechner B.E."/>
            <person name="Liimatainen K."/>
            <person name="Lipzen A."/>
            <person name="Lukacs Z."/>
            <person name="Mihaltcheva S."/>
            <person name="Morgado L.N."/>
            <person name="Niskanen T."/>
            <person name="Noordeloos M.E."/>
            <person name="Ohm R.A."/>
            <person name="Ortiz-Santana B."/>
            <person name="Ovrebo C."/>
            <person name="Racz N."/>
            <person name="Riley R."/>
            <person name="Savchenko A."/>
            <person name="Shiryaev A."/>
            <person name="Soop K."/>
            <person name="Spirin V."/>
            <person name="Szebenyi C."/>
            <person name="Tomsovsky M."/>
            <person name="Tulloss R.E."/>
            <person name="Uehling J."/>
            <person name="Grigoriev I.V."/>
            <person name="Vagvolgyi C."/>
            <person name="Papp T."/>
            <person name="Martin F.M."/>
            <person name="Miettinen O."/>
            <person name="Hibbett D.S."/>
            <person name="Nagy L.G."/>
        </authorList>
    </citation>
    <scope>NUCLEOTIDE SEQUENCE [LARGE SCALE GENOMIC DNA]</scope>
    <source>
        <strain evidence="11 12">CBS 309.79</strain>
    </source>
</reference>
<evidence type="ECO:0000259" key="8">
    <source>
        <dbReference type="Pfam" id="PF00394"/>
    </source>
</evidence>
<feature type="chain" id="PRO_5022785359" evidence="7">
    <location>
        <begin position="22"/>
        <end position="574"/>
    </location>
</feature>
<evidence type="ECO:0000256" key="6">
    <source>
        <dbReference type="ARBA" id="ARBA00023180"/>
    </source>
</evidence>
<organism evidence="11 12">
    <name type="scientific">Pterulicium gracile</name>
    <dbReference type="NCBI Taxonomy" id="1884261"/>
    <lineage>
        <taxon>Eukaryota</taxon>
        <taxon>Fungi</taxon>
        <taxon>Dikarya</taxon>
        <taxon>Basidiomycota</taxon>
        <taxon>Agaricomycotina</taxon>
        <taxon>Agaricomycetes</taxon>
        <taxon>Agaricomycetidae</taxon>
        <taxon>Agaricales</taxon>
        <taxon>Pleurotineae</taxon>
        <taxon>Pterulaceae</taxon>
        <taxon>Pterulicium</taxon>
    </lineage>
</organism>
<keyword evidence="3" id="KW-0560">Oxidoreductase</keyword>
<evidence type="ECO:0000259" key="9">
    <source>
        <dbReference type="Pfam" id="PF07731"/>
    </source>
</evidence>
<evidence type="ECO:0000256" key="5">
    <source>
        <dbReference type="ARBA" id="ARBA00023157"/>
    </source>
</evidence>
<dbReference type="PROSITE" id="PS00079">
    <property type="entry name" value="MULTICOPPER_OXIDASE1"/>
    <property type="match status" value="2"/>
</dbReference>
<comment type="similarity">
    <text evidence="1">Belongs to the multicopper oxidase family.</text>
</comment>
<dbReference type="Proteomes" id="UP000305067">
    <property type="component" value="Unassembled WGS sequence"/>
</dbReference>
<evidence type="ECO:0000259" key="10">
    <source>
        <dbReference type="Pfam" id="PF07732"/>
    </source>
</evidence>
<dbReference type="Pfam" id="PF00394">
    <property type="entry name" value="Cu-oxidase"/>
    <property type="match status" value="1"/>
</dbReference>
<dbReference type="Pfam" id="PF07732">
    <property type="entry name" value="Cu-oxidase_3"/>
    <property type="match status" value="1"/>
</dbReference>
<feature type="domain" description="Plastocyanin-like" evidence="9">
    <location>
        <begin position="397"/>
        <end position="518"/>
    </location>
</feature>
<keyword evidence="7" id="KW-0732">Signal</keyword>
<sequence length="574" mass="65255">MTIPSMGTLLLLLPLAYHAHAALVKNHLHVVNAQLDVDGFDRNATLVDGKFPGTVISGNRGDRFEITVSNELTSEKMYRATSIHWHGIHMRHSTWADGAASITQCPIVPGNSFKYAWDTSEKGSNQAGTFWYHSHFSTQYCDGLRGALIIRDEKDREVYHYDVDNGDTIITLGDWFHFYSSEFKPGPFNYPPFPDTAVINGKGRYPYKPASDIAVITVEPGKRYRMRVIQMACYTNFAYSIDWHTLTIIEADSILTEPYETDEIYVYAGQRYSHILDTRHTEPDAYWIRAQPERLIYTFVNREKTHANYTEPMWGNSTNVAVLRYTNSPNQWPTIPSDINVPIRPRALIEADLKPLHSEPAPGEPGLGKADINLAFDNVANFEEGRFYMNNHSFDTPDVPVMLQIMSGAGKAEDLMPLGSVIKLPRHKVVEIKIRGTTRETGGPHPWHLHGHDFYVIKTPQTDELNYENPLRRDTISSGMEGQEAIIRFTTDNPGPWFLHCHLDWHLEMGMAVVMAEDVPTIAKQKVPEEWHNLCKTYDAWEANAVRPTVQHSSQETNKVMDGFTKRVKRLVGL</sequence>
<dbReference type="FunFam" id="2.60.40.420:FF:000045">
    <property type="entry name" value="Laccase 2"/>
    <property type="match status" value="1"/>
</dbReference>
<keyword evidence="5" id="KW-1015">Disulfide bond</keyword>
<dbReference type="OrthoDB" id="2121828at2759"/>
<dbReference type="CDD" id="cd13903">
    <property type="entry name" value="CuRO_3_Tv-LCC_like"/>
    <property type="match status" value="1"/>
</dbReference>
<feature type="signal peptide" evidence="7">
    <location>
        <begin position="1"/>
        <end position="21"/>
    </location>
</feature>
<dbReference type="GO" id="GO:0016491">
    <property type="term" value="F:oxidoreductase activity"/>
    <property type="evidence" value="ECO:0007669"/>
    <property type="project" value="UniProtKB-KW"/>
</dbReference>
<feature type="domain" description="Plastocyanin-like" evidence="10">
    <location>
        <begin position="34"/>
        <end position="154"/>
    </location>
</feature>
<dbReference type="PANTHER" id="PTHR11709">
    <property type="entry name" value="MULTI-COPPER OXIDASE"/>
    <property type="match status" value="1"/>
</dbReference>
<dbReference type="AlphaFoldDB" id="A0A5C3Q9F8"/>
<feature type="domain" description="Plastocyanin-like" evidence="8">
    <location>
        <begin position="167"/>
        <end position="327"/>
    </location>
</feature>
<evidence type="ECO:0000256" key="2">
    <source>
        <dbReference type="ARBA" id="ARBA00022723"/>
    </source>
</evidence>
<evidence type="ECO:0000256" key="1">
    <source>
        <dbReference type="ARBA" id="ARBA00010609"/>
    </source>
</evidence>
<keyword evidence="12" id="KW-1185">Reference proteome</keyword>
<dbReference type="Pfam" id="PF07731">
    <property type="entry name" value="Cu-oxidase_2"/>
    <property type="match status" value="1"/>
</dbReference>
<dbReference type="InterPro" id="IPR011706">
    <property type="entry name" value="Cu-oxidase_C"/>
</dbReference>